<sequence>MLVNADFHVHSCFSMASSKDMLIKNMAPKSKLKGLQLLGTGDAFHPGWLDIIEESTTYSGDGIYSYDNMDFVLTTEVEGKSRIHHLIIIPDMDIARELSDRLVSKNKTSDGRPRTKYSGAELLELVKEYDCLIGPAHAFTPWTGMYKSYNSIYDCYGTAPDFVELGLSADTFMADTVAELKDFPFLSNSDAHSPWPHRLGREFNQIELEDISFSSIKKAIKNKDIVKNYGLVPNLGKYHMTACTKCYKLIDPNIAKENNMKCSCGGTIKKGVDFRISEIADYNEPHHPSFRPDYIHLMPLAELISTVYDKGVTTKTVQGKWQNLIDTLGTEIDILINVDIDDIKKIDSLIASGIEGFRNKTLNITPGGGGKYGEISFDKKIKERKVAKRTTLDNF</sequence>
<evidence type="ECO:0008006" key="3">
    <source>
        <dbReference type="Google" id="ProtNLM"/>
    </source>
</evidence>
<dbReference type="EMBL" id="MZGU01000004">
    <property type="protein sequence ID" value="PWB85713.1"/>
    <property type="molecule type" value="Genomic_DNA"/>
</dbReference>
<dbReference type="Proteomes" id="UP000245577">
    <property type="component" value="Unassembled WGS sequence"/>
</dbReference>
<dbReference type="CDD" id="cd19067">
    <property type="entry name" value="PfuEndoQ-like"/>
    <property type="match status" value="1"/>
</dbReference>
<dbReference type="OrthoDB" id="114814at2157"/>
<reference evidence="1 2" key="1">
    <citation type="submission" date="2017-03" db="EMBL/GenBank/DDBJ databases">
        <title>Genome sequence of Methanobrevibacter wosei.</title>
        <authorList>
            <person name="Poehlein A."/>
            <person name="Seedorf H."/>
            <person name="Daniel R."/>
        </authorList>
    </citation>
    <scope>NUCLEOTIDE SEQUENCE [LARGE SCALE GENOMIC DNA]</scope>
    <source>
        <strain evidence="1 2">DSM 11979</strain>
    </source>
</reference>
<protein>
    <recommendedName>
        <fullName evidence="3">PHP domain protein</fullName>
    </recommendedName>
</protein>
<keyword evidence="2" id="KW-1185">Reference proteome</keyword>
<evidence type="ECO:0000313" key="1">
    <source>
        <dbReference type="EMBL" id="PWB85713.1"/>
    </source>
</evidence>
<dbReference type="PANTHER" id="PTHR40084">
    <property type="entry name" value="PHOSPHOHYDROLASE, PHP FAMILY"/>
    <property type="match status" value="1"/>
</dbReference>
<organism evidence="1 2">
    <name type="scientific">Methanobrevibacter woesei</name>
    <dbReference type="NCBI Taxonomy" id="190976"/>
    <lineage>
        <taxon>Archaea</taxon>
        <taxon>Methanobacteriati</taxon>
        <taxon>Methanobacteriota</taxon>
        <taxon>Methanomada group</taxon>
        <taxon>Methanobacteria</taxon>
        <taxon>Methanobacteriales</taxon>
        <taxon>Methanobacteriaceae</taxon>
        <taxon>Methanobrevibacter</taxon>
    </lineage>
</organism>
<dbReference type="SUPFAM" id="SSF89550">
    <property type="entry name" value="PHP domain-like"/>
    <property type="match status" value="1"/>
</dbReference>
<dbReference type="RefSeq" id="WP_116669365.1">
    <property type="nucleotide sequence ID" value="NZ_MZGU01000004.1"/>
</dbReference>
<name>A0A2U1S6G3_9EURY</name>
<dbReference type="InterPro" id="IPR005287">
    <property type="entry name" value="CHP00375"/>
</dbReference>
<proteinExistence type="predicted"/>
<dbReference type="Gene3D" id="3.20.20.140">
    <property type="entry name" value="Metal-dependent hydrolases"/>
    <property type="match status" value="1"/>
</dbReference>
<dbReference type="NCBIfam" id="TIGR00375">
    <property type="entry name" value="TIGR00375 family protein"/>
    <property type="match status" value="1"/>
</dbReference>
<dbReference type="AlphaFoldDB" id="A0A2U1S6G3"/>
<comment type="caution">
    <text evidence="1">The sequence shown here is derived from an EMBL/GenBank/DDBJ whole genome shotgun (WGS) entry which is preliminary data.</text>
</comment>
<accession>A0A2U1S6G3</accession>
<gene>
    <name evidence="1" type="ORF">MBBWO_05490</name>
</gene>
<dbReference type="PANTHER" id="PTHR40084:SF1">
    <property type="entry name" value="PHOSPHOTRANSFERASE"/>
    <property type="match status" value="1"/>
</dbReference>
<evidence type="ECO:0000313" key="2">
    <source>
        <dbReference type="Proteomes" id="UP000245577"/>
    </source>
</evidence>
<dbReference type="InterPro" id="IPR016195">
    <property type="entry name" value="Pol/histidinol_Pase-like"/>
</dbReference>